<gene>
    <name evidence="2" type="ORF">AXG93_3271s1170</name>
</gene>
<proteinExistence type="predicted"/>
<evidence type="ECO:0000313" key="3">
    <source>
        <dbReference type="Proteomes" id="UP000077202"/>
    </source>
</evidence>
<sequence length="176" mass="18749">MASSGASTSTSYEEENFSYLANAAQVDASVAVSREVGRTSSMKLVPPSDFSGRTMTSTSRVVDTDTPSSAVTRMASSMMRSPLFSATELIDSGIDLARMFCLAATLCERGNVTITSAEIGEAIVEELSSTTTLSDESTWQAAAARMEFLPARPAIDRERVVPGVCMVDTGVVYFAW</sequence>
<feature type="compositionally biased region" description="Polar residues" evidence="1">
    <location>
        <begin position="51"/>
        <end position="66"/>
    </location>
</feature>
<reference evidence="2" key="1">
    <citation type="submission" date="2016-03" db="EMBL/GenBank/DDBJ databases">
        <title>Mechanisms controlling the formation of the plant cell surface in tip-growing cells are functionally conserved among land plants.</title>
        <authorList>
            <person name="Honkanen S."/>
            <person name="Jones V.A."/>
            <person name="Morieri G."/>
            <person name="Champion C."/>
            <person name="Hetherington A.J."/>
            <person name="Kelly S."/>
            <person name="Saint-Marcoux D."/>
            <person name="Proust H."/>
            <person name="Prescott H."/>
            <person name="Dolan L."/>
        </authorList>
    </citation>
    <scope>NUCLEOTIDE SEQUENCE [LARGE SCALE GENOMIC DNA]</scope>
    <source>
        <tissue evidence="2">Whole gametophyte</tissue>
    </source>
</reference>
<name>A0A176VMN8_MARPO</name>
<keyword evidence="3" id="KW-1185">Reference proteome</keyword>
<dbReference type="EMBL" id="LVLJ01003268">
    <property type="protein sequence ID" value="OAE22174.1"/>
    <property type="molecule type" value="Genomic_DNA"/>
</dbReference>
<organism evidence="2 3">
    <name type="scientific">Marchantia polymorpha subsp. ruderalis</name>
    <dbReference type="NCBI Taxonomy" id="1480154"/>
    <lineage>
        <taxon>Eukaryota</taxon>
        <taxon>Viridiplantae</taxon>
        <taxon>Streptophyta</taxon>
        <taxon>Embryophyta</taxon>
        <taxon>Marchantiophyta</taxon>
        <taxon>Marchantiopsida</taxon>
        <taxon>Marchantiidae</taxon>
        <taxon>Marchantiales</taxon>
        <taxon>Marchantiaceae</taxon>
        <taxon>Marchantia</taxon>
    </lineage>
</organism>
<evidence type="ECO:0000256" key="1">
    <source>
        <dbReference type="SAM" id="MobiDB-lite"/>
    </source>
</evidence>
<dbReference type="AlphaFoldDB" id="A0A176VMN8"/>
<protein>
    <submittedName>
        <fullName evidence="2">Uncharacterized protein</fullName>
    </submittedName>
</protein>
<feature type="region of interest" description="Disordered" evidence="1">
    <location>
        <begin position="43"/>
        <end position="66"/>
    </location>
</feature>
<dbReference type="Proteomes" id="UP000077202">
    <property type="component" value="Unassembled WGS sequence"/>
</dbReference>
<accession>A0A176VMN8</accession>
<comment type="caution">
    <text evidence="2">The sequence shown here is derived from an EMBL/GenBank/DDBJ whole genome shotgun (WGS) entry which is preliminary data.</text>
</comment>
<evidence type="ECO:0000313" key="2">
    <source>
        <dbReference type="EMBL" id="OAE22174.1"/>
    </source>
</evidence>